<reference evidence="2 3" key="1">
    <citation type="journal article" date="2014" name="Agronomy (Basel)">
        <title>A Draft Genome Sequence for Ensete ventricosum, the Drought-Tolerant Tree Against Hunger.</title>
        <authorList>
            <person name="Harrison J."/>
            <person name="Moore K.A."/>
            <person name="Paszkiewicz K."/>
            <person name="Jones T."/>
            <person name="Grant M."/>
            <person name="Ambacheew D."/>
            <person name="Muzemil S."/>
            <person name="Studholme D.J."/>
        </authorList>
    </citation>
    <scope>NUCLEOTIDE SEQUENCE [LARGE SCALE GENOMIC DNA]</scope>
</reference>
<name>A0A427B120_ENSVE</name>
<evidence type="ECO:0000313" key="3">
    <source>
        <dbReference type="Proteomes" id="UP000287651"/>
    </source>
</evidence>
<feature type="compositionally biased region" description="Gly residues" evidence="1">
    <location>
        <begin position="12"/>
        <end position="21"/>
    </location>
</feature>
<evidence type="ECO:0000313" key="2">
    <source>
        <dbReference type="EMBL" id="RRT82208.1"/>
    </source>
</evidence>
<sequence>MQSDPTVISLRPGGGGGGGNRGSRLPAPRLDSASLGSASLGSSDIPVLRPHGGAGAAFSLQVRGEFFS</sequence>
<proteinExistence type="predicted"/>
<accession>A0A427B120</accession>
<comment type="caution">
    <text evidence="2">The sequence shown here is derived from an EMBL/GenBank/DDBJ whole genome shotgun (WGS) entry which is preliminary data.</text>
</comment>
<dbReference type="EMBL" id="AMZH03000742">
    <property type="protein sequence ID" value="RRT82208.1"/>
    <property type="molecule type" value="Genomic_DNA"/>
</dbReference>
<organism evidence="2 3">
    <name type="scientific">Ensete ventricosum</name>
    <name type="common">Abyssinian banana</name>
    <name type="synonym">Musa ensete</name>
    <dbReference type="NCBI Taxonomy" id="4639"/>
    <lineage>
        <taxon>Eukaryota</taxon>
        <taxon>Viridiplantae</taxon>
        <taxon>Streptophyta</taxon>
        <taxon>Embryophyta</taxon>
        <taxon>Tracheophyta</taxon>
        <taxon>Spermatophyta</taxon>
        <taxon>Magnoliopsida</taxon>
        <taxon>Liliopsida</taxon>
        <taxon>Zingiberales</taxon>
        <taxon>Musaceae</taxon>
        <taxon>Ensete</taxon>
    </lineage>
</organism>
<evidence type="ECO:0000256" key="1">
    <source>
        <dbReference type="SAM" id="MobiDB-lite"/>
    </source>
</evidence>
<gene>
    <name evidence="2" type="ORF">B296_00015952</name>
</gene>
<feature type="region of interest" description="Disordered" evidence="1">
    <location>
        <begin position="1"/>
        <end position="44"/>
    </location>
</feature>
<protein>
    <submittedName>
        <fullName evidence="2">Uncharacterized protein</fullName>
    </submittedName>
</protein>
<dbReference type="Proteomes" id="UP000287651">
    <property type="component" value="Unassembled WGS sequence"/>
</dbReference>
<dbReference type="AlphaFoldDB" id="A0A427B120"/>
<feature type="compositionally biased region" description="Low complexity" evidence="1">
    <location>
        <begin position="31"/>
        <end position="44"/>
    </location>
</feature>